<dbReference type="Proteomes" id="UP000181951">
    <property type="component" value="Unassembled WGS sequence"/>
</dbReference>
<feature type="region of interest" description="Disordered" evidence="1">
    <location>
        <begin position="28"/>
        <end position="116"/>
    </location>
</feature>
<feature type="compositionally biased region" description="Gly residues" evidence="1">
    <location>
        <begin position="83"/>
        <end position="104"/>
    </location>
</feature>
<dbReference type="STRING" id="310780.SAMN05216267_102030"/>
<feature type="compositionally biased region" description="Low complexity" evidence="1">
    <location>
        <begin position="52"/>
        <end position="82"/>
    </location>
</feature>
<protein>
    <recommendedName>
        <fullName evidence="5">Lipoprotein</fullName>
    </recommendedName>
</protein>
<dbReference type="RefSeq" id="WP_143080548.1">
    <property type="nucleotide sequence ID" value="NZ_FODD01000020.1"/>
</dbReference>
<keyword evidence="4" id="KW-1185">Reference proteome</keyword>
<organism evidence="3 4">
    <name type="scientific">Actinacidiphila rubida</name>
    <dbReference type="NCBI Taxonomy" id="310780"/>
    <lineage>
        <taxon>Bacteria</taxon>
        <taxon>Bacillati</taxon>
        <taxon>Actinomycetota</taxon>
        <taxon>Actinomycetes</taxon>
        <taxon>Kitasatosporales</taxon>
        <taxon>Streptomycetaceae</taxon>
        <taxon>Actinacidiphila</taxon>
    </lineage>
</organism>
<evidence type="ECO:0000313" key="4">
    <source>
        <dbReference type="Proteomes" id="UP000181951"/>
    </source>
</evidence>
<dbReference type="PROSITE" id="PS51257">
    <property type="entry name" value="PROKAR_LIPOPROTEIN"/>
    <property type="match status" value="1"/>
</dbReference>
<evidence type="ECO:0000256" key="1">
    <source>
        <dbReference type="SAM" id="MobiDB-lite"/>
    </source>
</evidence>
<evidence type="ECO:0008006" key="5">
    <source>
        <dbReference type="Google" id="ProtNLM"/>
    </source>
</evidence>
<name>A0A1H8MVT9_9ACTN</name>
<sequence length="244" mass="23897">MKRTWRRAVWPAVPVVLVVLAGCGGGSHGEDGGLPTPTGPDTSVTEPADDVSSPSTDPATDGTSSGTDDGGTPDNGGTPSDDGGSGGSDASGGSDGGSSGGSAGDSGDTTPTVPGEVRATGLTQFEMVQGRPAWQSAAQNRAANSVLDLYPNGSFSFTTVDTVGVPLGGSYTVSGSEVDFEGQSVTPGPAGSTTLEIQGSVDLGAHTMTLHWVASSGMGAVVDGQSFASANSVAWNADVPVSFG</sequence>
<proteinExistence type="predicted"/>
<reference evidence="3 4" key="1">
    <citation type="submission" date="2016-10" db="EMBL/GenBank/DDBJ databases">
        <authorList>
            <person name="de Groot N.N."/>
        </authorList>
    </citation>
    <scope>NUCLEOTIDE SEQUENCE [LARGE SCALE GENOMIC DNA]</scope>
    <source>
        <strain evidence="3 4">CGMCC 4.2026</strain>
    </source>
</reference>
<accession>A0A1H8MVT9</accession>
<dbReference type="EMBL" id="FODD01000020">
    <property type="protein sequence ID" value="SEO21505.1"/>
    <property type="molecule type" value="Genomic_DNA"/>
</dbReference>
<evidence type="ECO:0000313" key="3">
    <source>
        <dbReference type="EMBL" id="SEO21505.1"/>
    </source>
</evidence>
<gene>
    <name evidence="3" type="ORF">SAMN05216267_102030</name>
</gene>
<dbReference type="AlphaFoldDB" id="A0A1H8MVT9"/>
<feature type="chain" id="PRO_5039242974" description="Lipoprotein" evidence="2">
    <location>
        <begin position="22"/>
        <end position="244"/>
    </location>
</feature>
<feature type="signal peptide" evidence="2">
    <location>
        <begin position="1"/>
        <end position="21"/>
    </location>
</feature>
<keyword evidence="2" id="KW-0732">Signal</keyword>
<evidence type="ECO:0000256" key="2">
    <source>
        <dbReference type="SAM" id="SignalP"/>
    </source>
</evidence>